<dbReference type="GO" id="GO:0003824">
    <property type="term" value="F:catalytic activity"/>
    <property type="evidence" value="ECO:0007669"/>
    <property type="project" value="InterPro"/>
</dbReference>
<evidence type="ECO:0000256" key="3">
    <source>
        <dbReference type="ARBA" id="ARBA00023004"/>
    </source>
</evidence>
<dbReference type="GeneID" id="78360974"/>
<evidence type="ECO:0000256" key="1">
    <source>
        <dbReference type="ARBA" id="ARBA00022691"/>
    </source>
</evidence>
<dbReference type="PROSITE" id="PS00028">
    <property type="entry name" value="ZINC_FINGER_C2H2_1"/>
    <property type="match status" value="1"/>
</dbReference>
<dbReference type="CDD" id="cd01335">
    <property type="entry name" value="Radical_SAM"/>
    <property type="match status" value="1"/>
</dbReference>
<dbReference type="PROSITE" id="PS51918">
    <property type="entry name" value="RADICAL_SAM"/>
    <property type="match status" value="1"/>
</dbReference>
<dbReference type="Pfam" id="PF04055">
    <property type="entry name" value="Radical_SAM"/>
    <property type="match status" value="1"/>
</dbReference>
<keyword evidence="4" id="KW-0411">Iron-sulfur</keyword>
<dbReference type="GO" id="GO:0046872">
    <property type="term" value="F:metal ion binding"/>
    <property type="evidence" value="ECO:0007669"/>
    <property type="project" value="UniProtKB-KW"/>
</dbReference>
<dbReference type="InterPro" id="IPR058240">
    <property type="entry name" value="rSAM_sf"/>
</dbReference>
<name>A0A369LQM4_9ACTN</name>
<evidence type="ECO:0000313" key="7">
    <source>
        <dbReference type="Proteomes" id="UP000254000"/>
    </source>
</evidence>
<dbReference type="AlphaFoldDB" id="A0A369LQM4"/>
<dbReference type="EMBL" id="PPTS01000016">
    <property type="protein sequence ID" value="RDB61442.1"/>
    <property type="molecule type" value="Genomic_DNA"/>
</dbReference>
<keyword evidence="7" id="KW-1185">Reference proteome</keyword>
<dbReference type="InterPro" id="IPR013087">
    <property type="entry name" value="Znf_C2H2_type"/>
</dbReference>
<keyword evidence="1" id="KW-0949">S-adenosyl-L-methionine</keyword>
<reference evidence="6 7" key="1">
    <citation type="journal article" date="2018" name="Elife">
        <title>Discovery and characterization of a prevalent human gut bacterial enzyme sufficient for the inactivation of a family of plant toxins.</title>
        <authorList>
            <person name="Koppel N."/>
            <person name="Bisanz J.E."/>
            <person name="Pandelia M.E."/>
            <person name="Turnbaugh P.J."/>
            <person name="Balskus E.P."/>
        </authorList>
    </citation>
    <scope>NUCLEOTIDE SEQUENCE [LARGE SCALE GENOMIC DNA]</scope>
    <source>
        <strain evidence="6 7">3C</strain>
    </source>
</reference>
<evidence type="ECO:0000256" key="4">
    <source>
        <dbReference type="ARBA" id="ARBA00023014"/>
    </source>
</evidence>
<feature type="domain" description="Radical SAM core" evidence="5">
    <location>
        <begin position="70"/>
        <end position="280"/>
    </location>
</feature>
<keyword evidence="3" id="KW-0408">Iron</keyword>
<dbReference type="Gene3D" id="3.20.20.70">
    <property type="entry name" value="Aldolase class I"/>
    <property type="match status" value="1"/>
</dbReference>
<evidence type="ECO:0000256" key="2">
    <source>
        <dbReference type="ARBA" id="ARBA00022723"/>
    </source>
</evidence>
<dbReference type="PANTHER" id="PTHR43288:SF1">
    <property type="entry name" value="GLYCYL-RADICAL ENZYME ACTIVATING ENZYME MJ0021-RELATED"/>
    <property type="match status" value="1"/>
</dbReference>
<dbReference type="InterPro" id="IPR013785">
    <property type="entry name" value="Aldolase_TIM"/>
</dbReference>
<dbReference type="GO" id="GO:0051536">
    <property type="term" value="F:iron-sulfur cluster binding"/>
    <property type="evidence" value="ECO:0007669"/>
    <property type="project" value="UniProtKB-KW"/>
</dbReference>
<accession>A0A369LQM4</accession>
<dbReference type="InterPro" id="IPR007197">
    <property type="entry name" value="rSAM"/>
</dbReference>
<dbReference type="RefSeq" id="WP_015539669.1">
    <property type="nucleotide sequence ID" value="NZ_CABMMS010000016.1"/>
</dbReference>
<protein>
    <submittedName>
        <fullName evidence="6">Radical SAM protein</fullName>
    </submittedName>
</protein>
<sequence>MDIRKYAEIFEANEREFEASIEEFGVLFEREESSPRLRREQVGRTCACHCENGGSSVWRGWISTACRACRTGEQTASLFVDLRCTKDCYFCFNCNQPHYEHFRVHKRNISLELDQAHAAGAKLRCLAVTGGEPLLNKDQVLPFLAHAKKLYPATHLRLYTNGDLLDEETLEELASSGLDEIRFSVKPLDFDDNQEHVFAMMERAATVLPDVVVEVPVIPDSVDELESLMRRANSIGVRGINLLEFCFPLHKTEEFLRRGFELRKHPYKYPYQYRYSGGIPIARSEKEALRLMEFAVAENLRMGVHYCSADNRISAQVNLQNKMFSHDGRLRRQWPWMDADEDDHFLRCAKAFGGGAADVREWAERAGSIPYSYDADVPSIAIPRSLASDAMKACPKASFGESVSVLEREGDIICMREITVRELA</sequence>
<keyword evidence="2" id="KW-0479">Metal-binding</keyword>
<evidence type="ECO:0000313" key="6">
    <source>
        <dbReference type="EMBL" id="RDB61442.1"/>
    </source>
</evidence>
<dbReference type="Proteomes" id="UP000254000">
    <property type="component" value="Unassembled WGS sequence"/>
</dbReference>
<organism evidence="6 7">
    <name type="scientific">Gordonibacter pamelaeae</name>
    <dbReference type="NCBI Taxonomy" id="471189"/>
    <lineage>
        <taxon>Bacteria</taxon>
        <taxon>Bacillati</taxon>
        <taxon>Actinomycetota</taxon>
        <taxon>Coriobacteriia</taxon>
        <taxon>Eggerthellales</taxon>
        <taxon>Eggerthellaceae</taxon>
        <taxon>Gordonibacter</taxon>
    </lineage>
</organism>
<evidence type="ECO:0000259" key="5">
    <source>
        <dbReference type="PROSITE" id="PS51918"/>
    </source>
</evidence>
<dbReference type="OrthoDB" id="6457556at2"/>
<proteinExistence type="predicted"/>
<gene>
    <name evidence="6" type="ORF">C1877_14885</name>
</gene>
<dbReference type="SUPFAM" id="SSF102114">
    <property type="entry name" value="Radical SAM enzymes"/>
    <property type="match status" value="1"/>
</dbReference>
<comment type="caution">
    <text evidence="6">The sequence shown here is derived from an EMBL/GenBank/DDBJ whole genome shotgun (WGS) entry which is preliminary data.</text>
</comment>
<dbReference type="SFLD" id="SFLDS00029">
    <property type="entry name" value="Radical_SAM"/>
    <property type="match status" value="1"/>
</dbReference>
<dbReference type="PANTHER" id="PTHR43288">
    <property type="entry name" value="BIOTIN SYNTHASE-RELATED PROTEIN, RADICAL SAM SUPERFAMILY"/>
    <property type="match status" value="1"/>
</dbReference>